<dbReference type="PANTHER" id="PTHR23513:SF6">
    <property type="entry name" value="MAJOR FACILITATOR SUPERFAMILY ASSOCIATED DOMAIN-CONTAINING PROTEIN"/>
    <property type="match status" value="1"/>
</dbReference>
<dbReference type="Proteomes" id="UP001500902">
    <property type="component" value="Unassembled WGS sequence"/>
</dbReference>
<evidence type="ECO:0000256" key="6">
    <source>
        <dbReference type="ARBA" id="ARBA00023136"/>
    </source>
</evidence>
<comment type="subcellular location">
    <subcellularLocation>
        <location evidence="1">Cell membrane</location>
        <topology evidence="1">Multi-pass membrane protein</topology>
    </subcellularLocation>
</comment>
<evidence type="ECO:0000256" key="8">
    <source>
        <dbReference type="SAM" id="Phobius"/>
    </source>
</evidence>
<dbReference type="RefSeq" id="WP_344880135.1">
    <property type="nucleotide sequence ID" value="NZ_BAAAZP010000078.1"/>
</dbReference>
<accession>A0ABP7BXJ2</accession>
<evidence type="ECO:0000256" key="2">
    <source>
        <dbReference type="ARBA" id="ARBA00022448"/>
    </source>
</evidence>
<feature type="transmembrane region" description="Helical" evidence="8">
    <location>
        <begin position="403"/>
        <end position="425"/>
    </location>
</feature>
<keyword evidence="5 8" id="KW-1133">Transmembrane helix</keyword>
<dbReference type="CDD" id="cd06173">
    <property type="entry name" value="MFS_MefA_like"/>
    <property type="match status" value="1"/>
</dbReference>
<evidence type="ECO:0000256" key="1">
    <source>
        <dbReference type="ARBA" id="ARBA00004651"/>
    </source>
</evidence>
<dbReference type="InterPro" id="IPR020846">
    <property type="entry name" value="MFS_dom"/>
</dbReference>
<dbReference type="SUPFAM" id="SSF103473">
    <property type="entry name" value="MFS general substrate transporter"/>
    <property type="match status" value="1"/>
</dbReference>
<feature type="transmembrane region" description="Helical" evidence="8">
    <location>
        <begin position="309"/>
        <end position="328"/>
    </location>
</feature>
<evidence type="ECO:0000259" key="9">
    <source>
        <dbReference type="PROSITE" id="PS50850"/>
    </source>
</evidence>
<feature type="transmembrane region" description="Helical" evidence="8">
    <location>
        <begin position="334"/>
        <end position="358"/>
    </location>
</feature>
<feature type="transmembrane region" description="Helical" evidence="8">
    <location>
        <begin position="164"/>
        <end position="191"/>
    </location>
</feature>
<dbReference type="PROSITE" id="PS50850">
    <property type="entry name" value="MFS"/>
    <property type="match status" value="1"/>
</dbReference>
<feature type="transmembrane region" description="Helical" evidence="8">
    <location>
        <begin position="17"/>
        <end position="41"/>
    </location>
</feature>
<evidence type="ECO:0000256" key="5">
    <source>
        <dbReference type="ARBA" id="ARBA00022989"/>
    </source>
</evidence>
<dbReference type="EMBL" id="BAAAZP010000078">
    <property type="protein sequence ID" value="GAA3672760.1"/>
    <property type="molecule type" value="Genomic_DNA"/>
</dbReference>
<gene>
    <name evidence="10" type="ORF">GCM10022224_041300</name>
</gene>
<feature type="domain" description="Major facilitator superfamily (MFS) profile" evidence="9">
    <location>
        <begin position="163"/>
        <end position="429"/>
    </location>
</feature>
<feature type="transmembrane region" description="Helical" evidence="8">
    <location>
        <begin position="107"/>
        <end position="130"/>
    </location>
</feature>
<dbReference type="InterPro" id="IPR010290">
    <property type="entry name" value="TM_effector"/>
</dbReference>
<keyword evidence="4 8" id="KW-0812">Transmembrane</keyword>
<evidence type="ECO:0000256" key="4">
    <source>
        <dbReference type="ARBA" id="ARBA00022692"/>
    </source>
</evidence>
<dbReference type="Gene3D" id="1.20.1250.20">
    <property type="entry name" value="MFS general substrate transporter like domains"/>
    <property type="match status" value="1"/>
</dbReference>
<keyword evidence="6 8" id="KW-0472">Membrane</keyword>
<keyword evidence="11" id="KW-1185">Reference proteome</keyword>
<feature type="compositionally biased region" description="Basic residues" evidence="7">
    <location>
        <begin position="194"/>
        <end position="217"/>
    </location>
</feature>
<evidence type="ECO:0000313" key="11">
    <source>
        <dbReference type="Proteomes" id="UP001500902"/>
    </source>
</evidence>
<evidence type="ECO:0000313" key="10">
    <source>
        <dbReference type="EMBL" id="GAA3672760.1"/>
    </source>
</evidence>
<reference evidence="11" key="1">
    <citation type="journal article" date="2019" name="Int. J. Syst. Evol. Microbiol.">
        <title>The Global Catalogue of Microorganisms (GCM) 10K type strain sequencing project: providing services to taxonomists for standard genome sequencing and annotation.</title>
        <authorList>
            <consortium name="The Broad Institute Genomics Platform"/>
            <consortium name="The Broad Institute Genome Sequencing Center for Infectious Disease"/>
            <person name="Wu L."/>
            <person name="Ma J."/>
        </authorList>
    </citation>
    <scope>NUCLEOTIDE SEQUENCE [LARGE SCALE GENOMIC DNA]</scope>
    <source>
        <strain evidence="11">JCM 16904</strain>
    </source>
</reference>
<protein>
    <submittedName>
        <fullName evidence="10">MFS transporter</fullName>
    </submittedName>
</protein>
<name>A0ABP7BXJ2_9ACTN</name>
<feature type="transmembrane region" description="Helical" evidence="8">
    <location>
        <begin position="283"/>
        <end position="302"/>
    </location>
</feature>
<keyword evidence="3" id="KW-1003">Cell membrane</keyword>
<dbReference type="Pfam" id="PF05977">
    <property type="entry name" value="MFS_3"/>
    <property type="match status" value="1"/>
</dbReference>
<feature type="transmembrane region" description="Helical" evidence="8">
    <location>
        <begin position="79"/>
        <end position="100"/>
    </location>
</feature>
<comment type="caution">
    <text evidence="10">The sequence shown here is derived from an EMBL/GenBank/DDBJ whole genome shotgun (WGS) entry which is preliminary data.</text>
</comment>
<evidence type="ECO:0000256" key="7">
    <source>
        <dbReference type="SAM" id="MobiDB-lite"/>
    </source>
</evidence>
<dbReference type="InterPro" id="IPR036259">
    <property type="entry name" value="MFS_trans_sf"/>
</dbReference>
<evidence type="ECO:0000256" key="3">
    <source>
        <dbReference type="ARBA" id="ARBA00022475"/>
    </source>
</evidence>
<organism evidence="10 11">
    <name type="scientific">Nonomuraea antimicrobica</name>
    <dbReference type="NCBI Taxonomy" id="561173"/>
    <lineage>
        <taxon>Bacteria</taxon>
        <taxon>Bacillati</taxon>
        <taxon>Actinomycetota</taxon>
        <taxon>Actinomycetes</taxon>
        <taxon>Streptosporangiales</taxon>
        <taxon>Streptosporangiaceae</taxon>
        <taxon>Nonomuraea</taxon>
    </lineage>
</organism>
<feature type="region of interest" description="Disordered" evidence="7">
    <location>
        <begin position="194"/>
        <end position="228"/>
    </location>
</feature>
<feature type="transmembrane region" description="Helical" evidence="8">
    <location>
        <begin position="48"/>
        <end position="67"/>
    </location>
</feature>
<dbReference type="PANTHER" id="PTHR23513">
    <property type="entry name" value="INTEGRAL MEMBRANE EFFLUX PROTEIN-RELATED"/>
    <property type="match status" value="1"/>
</dbReference>
<feature type="transmembrane region" description="Helical" evidence="8">
    <location>
        <begin position="249"/>
        <end position="271"/>
    </location>
</feature>
<keyword evidence="2" id="KW-0813">Transport</keyword>
<sequence>MAQREVRPRLSADYWRLWWATGVNSVGDGAFAAAVPLLAVMVTDDPRLVSVVSAATFLPWLLLSLPVGALVDRYDRVTLMWRAQAVQALIVGVVAVLAASGRIGVPVLALAAFGLGAFTVVFANAAQAVLPDLVPKPLLHRANGHQQTITTIGAQFAGPPLGSLLFALAAALPFGVDAASFALSAALLATLSRRGPRRGSRHGPRRGSRHGPRRGSRHGPESRHAAHPPMRTAIADGLRWLARHRLLRTLAVLLGVNTFCWQLGNVTLVLLATGTLRLDAPGYGLLLAVAALGGLLGGLVSARVAERVGMLPALLAALATNAVVFVGIGLSPNVVVLAALLAVNGFATTLWSVVTVGLRQQIVPSELLGRVNSVYRMLGWGLIPLGALAGGLVAHAFGLRAAYPVAGVLRGVALLVALPVLVRALRDDR</sequence>
<proteinExistence type="predicted"/>
<feature type="transmembrane region" description="Helical" evidence="8">
    <location>
        <begin position="378"/>
        <end position="397"/>
    </location>
</feature>